<dbReference type="InterPro" id="IPR007934">
    <property type="entry name" value="AbfB_ABD"/>
</dbReference>
<dbReference type="InterPro" id="IPR036195">
    <property type="entry name" value="AbfB_ABD_sf"/>
</dbReference>
<dbReference type="EMBL" id="JARAYU010000023">
    <property type="protein sequence ID" value="MDX3705999.1"/>
    <property type="molecule type" value="Genomic_DNA"/>
</dbReference>
<dbReference type="Gene3D" id="2.80.10.50">
    <property type="match status" value="1"/>
</dbReference>
<protein>
    <submittedName>
        <fullName evidence="3">AbfB domain-containing protein</fullName>
    </submittedName>
</protein>
<organism evidence="3 4">
    <name type="scientific">Streptomyces europaeiscabiei</name>
    <dbReference type="NCBI Taxonomy" id="146819"/>
    <lineage>
        <taxon>Bacteria</taxon>
        <taxon>Bacillati</taxon>
        <taxon>Actinomycetota</taxon>
        <taxon>Actinomycetes</taxon>
        <taxon>Kitasatosporales</taxon>
        <taxon>Streptomycetaceae</taxon>
        <taxon>Streptomyces</taxon>
    </lineage>
</organism>
<dbReference type="Pfam" id="PF05270">
    <property type="entry name" value="AbfB"/>
    <property type="match status" value="1"/>
</dbReference>
<evidence type="ECO:0000259" key="2">
    <source>
        <dbReference type="Pfam" id="PF05270"/>
    </source>
</evidence>
<proteinExistence type="predicted"/>
<keyword evidence="4" id="KW-1185">Reference proteome</keyword>
<sequence>MAVKGDSPCTAPVTGPLSWLLGRPCLLHSSPGPQRRCLRSLPHSGGNSGSSAVDRPTRCSASRDSRSCPAESYNYPDRYTRHYAYQLKLDPITTAMGRSDATFRVTS</sequence>
<feature type="region of interest" description="Disordered" evidence="1">
    <location>
        <begin position="36"/>
        <end position="71"/>
    </location>
</feature>
<accession>A0ABU4NTG2</accession>
<dbReference type="Proteomes" id="UP001271274">
    <property type="component" value="Unassembled WGS sequence"/>
</dbReference>
<gene>
    <name evidence="3" type="ORF">PV662_40975</name>
</gene>
<feature type="domain" description="Alpha-L-arabinofuranosidase B arabinose-binding" evidence="2">
    <location>
        <begin position="64"/>
        <end position="105"/>
    </location>
</feature>
<evidence type="ECO:0000256" key="1">
    <source>
        <dbReference type="SAM" id="MobiDB-lite"/>
    </source>
</evidence>
<comment type="caution">
    <text evidence="3">The sequence shown here is derived from an EMBL/GenBank/DDBJ whole genome shotgun (WGS) entry which is preliminary data.</text>
</comment>
<feature type="compositionally biased region" description="Basic and acidic residues" evidence="1">
    <location>
        <begin position="55"/>
        <end position="66"/>
    </location>
</feature>
<name>A0ABU4NTG2_9ACTN</name>
<reference evidence="3 4" key="1">
    <citation type="journal article" date="2023" name="Microb. Genom.">
        <title>Mesoterricola silvestris gen. nov., sp. nov., Mesoterricola sediminis sp. nov., Geothrix oryzae sp. nov., Geothrix edaphica sp. nov., Geothrix rubra sp. nov., and Geothrix limicola sp. nov., six novel members of Acidobacteriota isolated from soils.</title>
        <authorList>
            <person name="Weisberg A.J."/>
            <person name="Pearce E."/>
            <person name="Kramer C.G."/>
            <person name="Chang J.H."/>
            <person name="Clarke C.R."/>
        </authorList>
    </citation>
    <scope>NUCLEOTIDE SEQUENCE [LARGE SCALE GENOMIC DNA]</scope>
    <source>
        <strain evidence="3 4">ID09-01A</strain>
    </source>
</reference>
<evidence type="ECO:0000313" key="4">
    <source>
        <dbReference type="Proteomes" id="UP001271274"/>
    </source>
</evidence>
<dbReference type="SUPFAM" id="SSF110221">
    <property type="entry name" value="AbfB domain"/>
    <property type="match status" value="1"/>
</dbReference>
<evidence type="ECO:0000313" key="3">
    <source>
        <dbReference type="EMBL" id="MDX3705999.1"/>
    </source>
</evidence>